<proteinExistence type="predicted"/>
<accession>A0A653E573</accession>
<gene>
    <name evidence="1" type="ORF">PMYSY11_2140</name>
</gene>
<protein>
    <submittedName>
        <fullName evidence="1">Uncharacterized protein</fullName>
    </submittedName>
</protein>
<sequence>MLFSTMVVSLAGGHDIGSGKRSVSGAPLISAAMRKVHKARWWFNAANGQAGWPHRRGEARAAAERCAAGAKKAAKVTRYIFQITPQALPIRGVAVIRDE</sequence>
<dbReference type="RefSeq" id="WP_150548236.1">
    <property type="nucleotide sequence ID" value="NZ_LR215729.2"/>
</dbReference>
<evidence type="ECO:0000313" key="1">
    <source>
        <dbReference type="EMBL" id="VEV97186.1"/>
    </source>
</evidence>
<organism evidence="1">
    <name type="scientific">Pseudomonas marincola</name>
    <dbReference type="NCBI Taxonomy" id="437900"/>
    <lineage>
        <taxon>Bacteria</taxon>
        <taxon>Pseudomonadati</taxon>
        <taxon>Pseudomonadota</taxon>
        <taxon>Gammaproteobacteria</taxon>
        <taxon>Pseudomonadales</taxon>
        <taxon>Pseudomonadaceae</taxon>
        <taxon>Pseudomonas</taxon>
    </lineage>
</organism>
<name>A0A653E573_9PSED</name>
<dbReference type="EMBL" id="LR215729">
    <property type="protein sequence ID" value="VEV97186.1"/>
    <property type="molecule type" value="Genomic_DNA"/>
</dbReference>
<reference evidence="1" key="1">
    <citation type="submission" date="2019-02" db="EMBL/GenBank/DDBJ databases">
        <authorList>
            <consortium name="Genoscope - CEA"/>
            <person name="William W."/>
        </authorList>
    </citation>
    <scope>NUCLEOTIDE SEQUENCE [LARGE SCALE GENOMIC DNA]</scope>
    <source>
        <strain evidence="1">YSy11</strain>
    </source>
</reference>
<dbReference type="AlphaFoldDB" id="A0A653E573"/>